<dbReference type="Gene3D" id="1.10.10.10">
    <property type="entry name" value="Winged helix-like DNA-binding domain superfamily/Winged helix DNA-binding domain"/>
    <property type="match status" value="1"/>
</dbReference>
<dbReference type="GO" id="GO:0005829">
    <property type="term" value="C:cytosol"/>
    <property type="evidence" value="ECO:0007669"/>
    <property type="project" value="UniProtKB-ARBA"/>
</dbReference>
<feature type="region of interest" description="Disordered" evidence="2">
    <location>
        <begin position="1340"/>
        <end position="1368"/>
    </location>
</feature>
<evidence type="ECO:0000256" key="2">
    <source>
        <dbReference type="SAM" id="MobiDB-lite"/>
    </source>
</evidence>
<evidence type="ECO:0000259" key="4">
    <source>
        <dbReference type="Pfam" id="PF22080"/>
    </source>
</evidence>
<feature type="domain" description="Dark CARD" evidence="4">
    <location>
        <begin position="16"/>
        <end position="94"/>
    </location>
</feature>
<dbReference type="InterPro" id="IPR036322">
    <property type="entry name" value="WD40_repeat_dom_sf"/>
</dbReference>
<dbReference type="GO" id="GO:0006915">
    <property type="term" value="P:apoptotic process"/>
    <property type="evidence" value="ECO:0007669"/>
    <property type="project" value="UniProtKB-KW"/>
</dbReference>
<protein>
    <submittedName>
        <fullName evidence="6">Ark</fullName>
    </submittedName>
</protein>
<dbReference type="STRING" id="30019.A0A0M4EE05"/>
<sequence length="1445" mass="166361">ISYSSNDRKMSCHYRDIIPAYLDDFIKDFDCRDVEEILRELIKKYEVDLIVKSPQPILSLFWILRDQTDEIVDKFIASLDDTSHAINYGFLIKPMKRQLDLINQQSEHRNLSLEHYISEADRLYNDNQAFSDYNVHRLEPYMQLQEALLKLRPWKNVVVGGVLGAGKQWLCLDVCSSYKVQKCMDFKIFWLNLRNCTTLESRLRELQAFLHQLAPHLSTPSSQSIAPRIDIVTTELKHILNDKTNKNCLLVLCNVQDVETFKAFNLGCKILMTTRYESVISYMSAKTTTRLMLKAELTSNEMESLLCKYLRDKPRQQIQQLLTDLKSAHIRNPLHLGIIAQRMRDGLDTKWKQMNAPKLTNIIERSLDVLNTDDRRLFQKTLYIFPEAAKIPINLLALVWDVDDAREIVKRLCDCSLVVRHFDAEERQSITIPSIYFELKMPAENDASLHGKIIDYYNITGLFEQYDDTTLQLQDCYFYSNIGHHFSKVQDYAGGNNLFRKVLLDFRFLEQKIRHDKTPWNACGSILHTLQVLNIYRTQITENDPHYEQLLDALLDFLPKAEEKLISSPYTCLMLIALMTQQGPLYEEALRQVQHFPDHVWFTEHGRFHQHRQIINLGQDEAHHAVYLDGDYCLMALSSKQLLLTDVSLSEGTPKTYLLNDDNDASNILELRVFQQQLLTLHSNGSLKLWSLRYLLPDRAYNSCDSNPQATPTKYCQQLQSLPRRHELLINDFVQRRNKEQRITAFYLDDRSEECIKLHVAFYNGDICILDWKPHEEKFRQSRTTPALETKQQHVQCFMQVLNRFYVLCTLDCTLSVWDLQCSALELRCVQFTQRGDAALSMQVYKEQSSDGHLYTILLLICKLSVWRLSFEHQDFLRIGDMQPEPLPLYDLGDAVITCGKRTQDGRYLILGTCMGLFVYDLKFKSHRVLRSNVSEHILCLDVYDLHDAVYKYIVPCGAAGKRLLYVHTLRQVAGVDNHAITWVHNVEDHESVMSDERGFLEPNVHLRPLLVNNKTNGTLYAVDTKARIHQIHTELIDLQCRRNSCSANWSIIPTPPSQSAMTALCAASDTIIAGYSNGSIVNIGANQPLIQNYISEPIDYMKLHGPLLIASARCASKTVILPCSTEAATHWPKELNIDTMYSRIFEQRFLLLFSKLGLFYINIENGYSEALVTEPVGDDLLGFDLHNSQLFLAFRDNIIKIYKLFVLGDQLRCRQLLQEQITERQSINYLTVSQDTRLLALSFESGESSAALQVYSYDGILKLIYAIPEIPDRGHEMQLRFSPCKQLLISCGDQLCFWNVKHMLNNQTTNAPKRLSRRFRTEQKAKGCEEVDASRWTGTVEETQPCAQSPSTSTSAGAAAAPAPSPAYNWSDKRGHAKLPALLSCIKFVGKTARHFYASDNFTQFYVIDDEGVFYHLKLLEQVQLKEDSAELPIAHELIELPTL</sequence>
<proteinExistence type="predicted"/>
<evidence type="ECO:0000313" key="6">
    <source>
        <dbReference type="EMBL" id="ALC41314.1"/>
    </source>
</evidence>
<organism evidence="6 7">
    <name type="scientific">Drosophila busckii</name>
    <name type="common">Fruit fly</name>
    <dbReference type="NCBI Taxonomy" id="30019"/>
    <lineage>
        <taxon>Eukaryota</taxon>
        <taxon>Metazoa</taxon>
        <taxon>Ecdysozoa</taxon>
        <taxon>Arthropoda</taxon>
        <taxon>Hexapoda</taxon>
        <taxon>Insecta</taxon>
        <taxon>Pterygota</taxon>
        <taxon>Neoptera</taxon>
        <taxon>Endopterygota</taxon>
        <taxon>Diptera</taxon>
        <taxon>Brachycera</taxon>
        <taxon>Muscomorpha</taxon>
        <taxon>Ephydroidea</taxon>
        <taxon>Drosophilidae</taxon>
        <taxon>Drosophila</taxon>
    </lineage>
</organism>
<dbReference type="Gene3D" id="1.25.40.370">
    <property type="match status" value="1"/>
</dbReference>
<evidence type="ECO:0000313" key="7">
    <source>
        <dbReference type="Proteomes" id="UP000494163"/>
    </source>
</evidence>
<feature type="compositionally biased region" description="Low complexity" evidence="2">
    <location>
        <begin position="1348"/>
        <end position="1363"/>
    </location>
</feature>
<dbReference type="InterPro" id="IPR054042">
    <property type="entry name" value="WHD_Dark"/>
</dbReference>
<name>A0A0M4EE05_DROBS</name>
<dbReference type="InterPro" id="IPR027417">
    <property type="entry name" value="P-loop_NTPase"/>
</dbReference>
<dbReference type="Pfam" id="PF00931">
    <property type="entry name" value="NB-ARC"/>
    <property type="match status" value="1"/>
</dbReference>
<feature type="domain" description="NB-ARC" evidence="3">
    <location>
        <begin position="143"/>
        <end position="309"/>
    </location>
</feature>
<dbReference type="EMBL" id="CP012524">
    <property type="protein sequence ID" value="ALC41314.1"/>
    <property type="molecule type" value="Genomic_DNA"/>
</dbReference>
<dbReference type="SMR" id="A0A0M4EE05"/>
<dbReference type="Proteomes" id="UP000494163">
    <property type="component" value="Chromosome 2R"/>
</dbReference>
<keyword evidence="1" id="KW-0053">Apoptosis</keyword>
<dbReference type="PANTHER" id="PTHR22845">
    <property type="entry name" value="APOPTOTIC PROTEASE-ACTIVATING FACTOR 1"/>
    <property type="match status" value="1"/>
</dbReference>
<feature type="non-terminal residue" evidence="6">
    <location>
        <position position="1445"/>
    </location>
</feature>
<dbReference type="GO" id="GO:0043531">
    <property type="term" value="F:ADP binding"/>
    <property type="evidence" value="ECO:0007669"/>
    <property type="project" value="InterPro"/>
</dbReference>
<dbReference type="InterPro" id="IPR002182">
    <property type="entry name" value="NB-ARC"/>
</dbReference>
<dbReference type="InterPro" id="IPR054304">
    <property type="entry name" value="Dark_CARD"/>
</dbReference>
<dbReference type="PANTHER" id="PTHR22845:SF5">
    <property type="entry name" value="APOPTOTIC PROTEASE-ACTIVATING FACTOR 1"/>
    <property type="match status" value="1"/>
</dbReference>
<feature type="non-terminal residue" evidence="6">
    <location>
        <position position="1"/>
    </location>
</feature>
<dbReference type="SUPFAM" id="SSF50978">
    <property type="entry name" value="WD40 repeat-like"/>
    <property type="match status" value="1"/>
</dbReference>
<dbReference type="Pfam" id="PF22080">
    <property type="entry name" value="Dark_CARD"/>
    <property type="match status" value="1"/>
</dbReference>
<keyword evidence="7" id="KW-1185">Reference proteome</keyword>
<accession>A0A0M4EE05</accession>
<feature type="domain" description="Dark winged-helix" evidence="5">
    <location>
        <begin position="375"/>
        <end position="439"/>
    </location>
</feature>
<evidence type="ECO:0000256" key="1">
    <source>
        <dbReference type="ARBA" id="ARBA00022703"/>
    </source>
</evidence>
<evidence type="ECO:0000259" key="3">
    <source>
        <dbReference type="Pfam" id="PF00931"/>
    </source>
</evidence>
<dbReference type="OrthoDB" id="1357022at2759"/>
<dbReference type="Pfam" id="PF22164">
    <property type="entry name" value="WHD_Dark"/>
    <property type="match status" value="1"/>
</dbReference>
<reference evidence="6 7" key="1">
    <citation type="submission" date="2015-08" db="EMBL/GenBank/DDBJ databases">
        <title>Ancestral chromatin configuration constrains chromatin evolution on differentiating sex chromosomes in Drosophila.</title>
        <authorList>
            <person name="Zhou Q."/>
            <person name="Bachtrog D."/>
        </authorList>
    </citation>
    <scope>NUCLEOTIDE SEQUENCE [LARGE SCALE GENOMIC DNA]</scope>
    <source>
        <tissue evidence="6">Whole larvae</tissue>
    </source>
</reference>
<dbReference type="SUPFAM" id="SSF52540">
    <property type="entry name" value="P-loop containing nucleoside triphosphate hydrolases"/>
    <property type="match status" value="1"/>
</dbReference>
<dbReference type="InterPro" id="IPR036388">
    <property type="entry name" value="WH-like_DNA-bd_sf"/>
</dbReference>
<gene>
    <name evidence="6" type="ORF">Dbus_chr2Rg893</name>
</gene>
<evidence type="ECO:0000259" key="5">
    <source>
        <dbReference type="Pfam" id="PF22164"/>
    </source>
</evidence>
<dbReference type="Gene3D" id="3.40.50.300">
    <property type="entry name" value="P-loop containing nucleotide triphosphate hydrolases"/>
    <property type="match status" value="1"/>
</dbReference>
<dbReference type="OMA" id="VKLWSLW"/>